<comment type="caution">
    <text evidence="4">The sequence shown here is derived from an EMBL/GenBank/DDBJ whole genome shotgun (WGS) entry which is preliminary data.</text>
</comment>
<dbReference type="GO" id="GO:1990481">
    <property type="term" value="P:mRNA pseudouridine synthesis"/>
    <property type="evidence" value="ECO:0007669"/>
    <property type="project" value="TreeGrafter"/>
</dbReference>
<feature type="domain" description="PUA" evidence="2">
    <location>
        <begin position="214"/>
        <end position="312"/>
    </location>
</feature>
<dbReference type="Pfam" id="PF16198">
    <property type="entry name" value="TruB_C_2"/>
    <property type="match status" value="1"/>
</dbReference>
<dbReference type="GO" id="GO:0009982">
    <property type="term" value="F:pseudouridine synthase activity"/>
    <property type="evidence" value="ECO:0007669"/>
    <property type="project" value="InterPro"/>
</dbReference>
<organism evidence="4">
    <name type="scientific">mine drainage metagenome</name>
    <dbReference type="NCBI Taxonomy" id="410659"/>
    <lineage>
        <taxon>unclassified sequences</taxon>
        <taxon>metagenomes</taxon>
        <taxon>ecological metagenomes</taxon>
    </lineage>
</organism>
<dbReference type="InterPro" id="IPR002478">
    <property type="entry name" value="PUA"/>
</dbReference>
<evidence type="ECO:0000259" key="2">
    <source>
        <dbReference type="SMART" id="SM00359"/>
    </source>
</evidence>
<dbReference type="PANTHER" id="PTHR23127">
    <property type="entry name" value="CENTROMERE/MICROTUBULE BINDING PROTEIN CBF5"/>
    <property type="match status" value="1"/>
</dbReference>
<protein>
    <submittedName>
        <fullName evidence="4">H/ACA RNA-protein complex component Cbf5p</fullName>
    </submittedName>
</protein>
<dbReference type="GO" id="GO:0003723">
    <property type="term" value="F:RNA binding"/>
    <property type="evidence" value="ECO:0007669"/>
    <property type="project" value="InterPro"/>
</dbReference>
<keyword evidence="1" id="KW-0413">Isomerase</keyword>
<dbReference type="PANTHER" id="PTHR23127:SF0">
    <property type="entry name" value="H_ACA RIBONUCLEOPROTEIN COMPLEX SUBUNIT DKC1"/>
    <property type="match status" value="1"/>
</dbReference>
<dbReference type="SMART" id="SM00359">
    <property type="entry name" value="PUA"/>
    <property type="match status" value="1"/>
</dbReference>
<feature type="domain" description="Dyskerin-like" evidence="3">
    <location>
        <begin position="1"/>
        <end position="28"/>
    </location>
</feature>
<dbReference type="InterPro" id="IPR032819">
    <property type="entry name" value="TruB_C"/>
</dbReference>
<evidence type="ECO:0000313" key="4">
    <source>
        <dbReference type="EMBL" id="EQD75660.1"/>
    </source>
</evidence>
<dbReference type="InterPro" id="IPR004802">
    <property type="entry name" value="tRNA_PsdUridine_synth_B_fam"/>
</dbReference>
<dbReference type="Pfam" id="PF01509">
    <property type="entry name" value="TruB_N"/>
    <property type="match status" value="1"/>
</dbReference>
<dbReference type="PROSITE" id="PS50890">
    <property type="entry name" value="PUA"/>
    <property type="match status" value="1"/>
</dbReference>
<dbReference type="NCBIfam" id="NF003280">
    <property type="entry name" value="PRK04270.1"/>
    <property type="match status" value="1"/>
</dbReference>
<dbReference type="SUPFAM" id="SSF88697">
    <property type="entry name" value="PUA domain-like"/>
    <property type="match status" value="1"/>
</dbReference>
<dbReference type="SUPFAM" id="SSF55120">
    <property type="entry name" value="Pseudouridine synthase"/>
    <property type="match status" value="1"/>
</dbReference>
<dbReference type="Gene3D" id="2.30.130.10">
    <property type="entry name" value="PUA domain"/>
    <property type="match status" value="1"/>
</dbReference>
<dbReference type="InterPro" id="IPR002501">
    <property type="entry name" value="PsdUridine_synth_N"/>
</dbReference>
<evidence type="ECO:0000256" key="1">
    <source>
        <dbReference type="ARBA" id="ARBA00023235"/>
    </source>
</evidence>
<evidence type="ECO:0000259" key="3">
    <source>
        <dbReference type="SMART" id="SM01136"/>
    </source>
</evidence>
<gene>
    <name evidence="4" type="ORF">B1A_03864</name>
</gene>
<dbReference type="CDD" id="cd07953">
    <property type="entry name" value="PUA"/>
    <property type="match status" value="1"/>
</dbReference>
<reference evidence="4" key="2">
    <citation type="journal article" date="2014" name="ISME J.">
        <title>Microbial stratification in low pH oxic and suboxic macroscopic growths along an acid mine drainage.</title>
        <authorList>
            <person name="Mendez-Garcia C."/>
            <person name="Mesa V."/>
            <person name="Sprenger R.R."/>
            <person name="Richter M."/>
            <person name="Diez M.S."/>
            <person name="Solano J."/>
            <person name="Bargiela R."/>
            <person name="Golyshina O.V."/>
            <person name="Manteca A."/>
            <person name="Ramos J.L."/>
            <person name="Gallego J.R."/>
            <person name="Llorente I."/>
            <person name="Martins Dos Santos V.A."/>
            <person name="Jensen O.N."/>
            <person name="Pelaez A.I."/>
            <person name="Sanchez J."/>
            <person name="Ferrer M."/>
        </authorList>
    </citation>
    <scope>NUCLEOTIDE SEQUENCE</scope>
</reference>
<dbReference type="GO" id="GO:0031120">
    <property type="term" value="P:snRNA pseudouridine synthesis"/>
    <property type="evidence" value="ECO:0007669"/>
    <property type="project" value="TreeGrafter"/>
</dbReference>
<dbReference type="GO" id="GO:0031118">
    <property type="term" value="P:rRNA pseudouridine synthesis"/>
    <property type="evidence" value="ECO:0007669"/>
    <property type="project" value="TreeGrafter"/>
</dbReference>
<dbReference type="AlphaFoldDB" id="T1CZQ6"/>
<reference evidence="4" key="1">
    <citation type="submission" date="2013-08" db="EMBL/GenBank/DDBJ databases">
        <authorList>
            <person name="Mendez C."/>
            <person name="Richter M."/>
            <person name="Ferrer M."/>
            <person name="Sanchez J."/>
        </authorList>
    </citation>
    <scope>NUCLEOTIDE SEQUENCE</scope>
</reference>
<dbReference type="NCBIfam" id="TIGR00425">
    <property type="entry name" value="CBF5"/>
    <property type="match status" value="1"/>
</dbReference>
<dbReference type="Pfam" id="PF01472">
    <property type="entry name" value="PUA"/>
    <property type="match status" value="1"/>
</dbReference>
<dbReference type="InterPro" id="IPR015947">
    <property type="entry name" value="PUA-like_sf"/>
</dbReference>
<sequence>MTWSFPIDEEGGFIVIDKPKGPTSHQIDYWVRELTGIARVGHVGTLDPQATGVLVMALGKSTRLIDIAHEQSKEYVGIMKLHSNCDKERIEEVFREFTGEIYQLPPMRSAVARRIRSRKVFELELIEMKERNILFRAKCESGTYIRTLCVDIGYVLGSGANMTDLRRTKSGIFTELQAVSMQAFSDAVELSKAGKGDLLRSMFHDSTYIFRDNAKIVVKESAVANISRGSDLYPGGIRRIIGEPLKNDRVMVSSESGRFLGTGIMLSNFTDISELKIVDFDRIMVDPKQSQNNPDAEIKEEQLATKVIKRDEKFMAEKNHHGIIKQKGDHMKENHPTERKVTIGTGNRRDLNQIIIAIQNLI</sequence>
<dbReference type="EMBL" id="AUZX01002821">
    <property type="protein sequence ID" value="EQD75660.1"/>
    <property type="molecule type" value="Genomic_DNA"/>
</dbReference>
<dbReference type="InterPro" id="IPR012960">
    <property type="entry name" value="Dyskerin-like"/>
</dbReference>
<dbReference type="InterPro" id="IPR036974">
    <property type="entry name" value="PUA_sf"/>
</dbReference>
<dbReference type="InterPro" id="IPR020103">
    <property type="entry name" value="PsdUridine_synth_cat_dom_sf"/>
</dbReference>
<dbReference type="GO" id="GO:0000495">
    <property type="term" value="P:box H/ACA sno(s)RNA 3'-end processing"/>
    <property type="evidence" value="ECO:0007669"/>
    <property type="project" value="TreeGrafter"/>
</dbReference>
<proteinExistence type="predicted"/>
<dbReference type="SMART" id="SM01136">
    <property type="entry name" value="DKCLD"/>
    <property type="match status" value="1"/>
</dbReference>
<dbReference type="Gene3D" id="3.30.2350.10">
    <property type="entry name" value="Pseudouridine synthase"/>
    <property type="match status" value="1"/>
</dbReference>
<accession>T1CZQ6</accession>
<name>T1CZQ6_9ZZZZ</name>